<dbReference type="AlphaFoldDB" id="A0A077P994"/>
<dbReference type="EMBL" id="CBSX010000176">
    <property type="protein sequence ID" value="CDH07198.1"/>
    <property type="molecule type" value="Genomic_DNA"/>
</dbReference>
<accession>A0A077P994</accession>
<sequence>MCFNKTKLPPTKVGGLVQPGLTTESRQTVLPKRAYVKIFKFKVTV</sequence>
<evidence type="ECO:0000313" key="2">
    <source>
        <dbReference type="Proteomes" id="UP000028483"/>
    </source>
</evidence>
<gene>
    <name evidence="1" type="ORF">XBO1_2570015</name>
</gene>
<reference evidence="1" key="1">
    <citation type="submission" date="2013-07" db="EMBL/GenBank/DDBJ databases">
        <title>Sub-species coevolution in mutualistic symbiosis.</title>
        <authorList>
            <person name="Murfin K."/>
            <person name="Klassen J."/>
            <person name="Lee M."/>
            <person name="Forst S."/>
            <person name="Stock P."/>
            <person name="Goodrich-Blair H."/>
        </authorList>
    </citation>
    <scope>NUCLEOTIDE SEQUENCE [LARGE SCALE GENOMIC DNA]</scope>
    <source>
        <strain evidence="1">Oregonense</strain>
    </source>
</reference>
<dbReference type="HOGENOM" id="CLU_3207090_0_0_6"/>
<organism evidence="1 2">
    <name type="scientific">Xenorhabdus bovienii str. oregonense</name>
    <dbReference type="NCBI Taxonomy" id="1398202"/>
    <lineage>
        <taxon>Bacteria</taxon>
        <taxon>Pseudomonadati</taxon>
        <taxon>Pseudomonadota</taxon>
        <taxon>Gammaproteobacteria</taxon>
        <taxon>Enterobacterales</taxon>
        <taxon>Morganellaceae</taxon>
        <taxon>Xenorhabdus</taxon>
    </lineage>
</organism>
<dbReference type="Proteomes" id="UP000028483">
    <property type="component" value="Unassembled WGS sequence"/>
</dbReference>
<protein>
    <submittedName>
        <fullName evidence="1">Uncharacterized protein</fullName>
    </submittedName>
</protein>
<evidence type="ECO:0000313" key="1">
    <source>
        <dbReference type="EMBL" id="CDH07198.1"/>
    </source>
</evidence>
<proteinExistence type="predicted"/>
<name>A0A077P994_XENBV</name>
<comment type="caution">
    <text evidence="1">The sequence shown here is derived from an EMBL/GenBank/DDBJ whole genome shotgun (WGS) entry which is preliminary data.</text>
</comment>